<proteinExistence type="predicted"/>
<sequence length="84" mass="9440">MEEVNRRRCAPLACVGRCERHCGMDASKTFYESCTWNGLTYRPLTTRMDKRNLYKCGDGICQPTEVCGEKNDSLSCKDDCGTCG</sequence>
<name>A0A3A8QX19_9BACT</name>
<dbReference type="EMBL" id="RAWM01000005">
    <property type="protein sequence ID" value="RKH73117.1"/>
    <property type="molecule type" value="Genomic_DNA"/>
</dbReference>
<protein>
    <submittedName>
        <fullName evidence="1">Uncharacterized protein</fullName>
    </submittedName>
</protein>
<organism evidence="1 2">
    <name type="scientific">Corallococcus interemptor</name>
    <dbReference type="NCBI Taxonomy" id="2316720"/>
    <lineage>
        <taxon>Bacteria</taxon>
        <taxon>Pseudomonadati</taxon>
        <taxon>Myxococcota</taxon>
        <taxon>Myxococcia</taxon>
        <taxon>Myxococcales</taxon>
        <taxon>Cystobacterineae</taxon>
        <taxon>Myxococcaceae</taxon>
        <taxon>Corallococcus</taxon>
    </lineage>
</organism>
<dbReference type="RefSeq" id="WP_121768968.1">
    <property type="nucleotide sequence ID" value="NZ_RAWM01000005.1"/>
</dbReference>
<keyword evidence="2" id="KW-1185">Reference proteome</keyword>
<reference evidence="2" key="1">
    <citation type="submission" date="2018-09" db="EMBL/GenBank/DDBJ databases">
        <authorList>
            <person name="Livingstone P.G."/>
            <person name="Whitworth D.E."/>
        </authorList>
    </citation>
    <scope>NUCLEOTIDE SEQUENCE [LARGE SCALE GENOMIC DNA]</scope>
    <source>
        <strain evidence="2">AB047A</strain>
    </source>
</reference>
<evidence type="ECO:0000313" key="2">
    <source>
        <dbReference type="Proteomes" id="UP000282656"/>
    </source>
</evidence>
<dbReference type="AlphaFoldDB" id="A0A3A8QX19"/>
<gene>
    <name evidence="1" type="ORF">D7X96_03440</name>
</gene>
<comment type="caution">
    <text evidence="1">The sequence shown here is derived from an EMBL/GenBank/DDBJ whole genome shotgun (WGS) entry which is preliminary data.</text>
</comment>
<dbReference type="OrthoDB" id="5522160at2"/>
<accession>A0A3A8QX19</accession>
<evidence type="ECO:0000313" key="1">
    <source>
        <dbReference type="EMBL" id="RKH73117.1"/>
    </source>
</evidence>
<dbReference type="Proteomes" id="UP000282656">
    <property type="component" value="Unassembled WGS sequence"/>
</dbReference>